<feature type="region of interest" description="Disordered" evidence="3">
    <location>
        <begin position="1"/>
        <end position="41"/>
    </location>
</feature>
<dbReference type="EC" id="2.1.1.171" evidence="4"/>
<dbReference type="Proteomes" id="UP001629246">
    <property type="component" value="Unassembled WGS sequence"/>
</dbReference>
<evidence type="ECO:0000256" key="1">
    <source>
        <dbReference type="ARBA" id="ARBA00022603"/>
    </source>
</evidence>
<dbReference type="PANTHER" id="PTHR43542">
    <property type="entry name" value="METHYLTRANSFERASE"/>
    <property type="match status" value="1"/>
</dbReference>
<evidence type="ECO:0000313" key="4">
    <source>
        <dbReference type="EMBL" id="MFL9926555.1"/>
    </source>
</evidence>
<dbReference type="EMBL" id="JAQQFM010000009">
    <property type="protein sequence ID" value="MFL9926555.1"/>
    <property type="molecule type" value="Genomic_DNA"/>
</dbReference>
<dbReference type="Gene3D" id="3.40.50.150">
    <property type="entry name" value="Vaccinia Virus protein VP39"/>
    <property type="match status" value="1"/>
</dbReference>
<feature type="compositionally biased region" description="Basic and acidic residues" evidence="3">
    <location>
        <begin position="1"/>
        <end position="17"/>
    </location>
</feature>
<evidence type="ECO:0000313" key="5">
    <source>
        <dbReference type="Proteomes" id="UP001629246"/>
    </source>
</evidence>
<evidence type="ECO:0000256" key="2">
    <source>
        <dbReference type="ARBA" id="ARBA00022679"/>
    </source>
</evidence>
<sequence length="237" mass="26209">MSRQEIERSVKEQKDASPKSGAKSGGAKTAKDTASKNGPQQVRIIGGQWKRTPLPVLNAEGLRPTPDRVRETVFNWLTHLLDGDWDGVNCLDLFAGTGALGFEAASRGARQVIMVEQHTPALRQLETVREKLKADAVLVQRGDAYAIARNLTLRSGNPGFQLIFVDPPYQQEWLPRILPLCAQLLAPAGLVYAEAEYPLDGEDAPAWMEDWQVLRADKAGMVFYHLLQRKSAPQIQA</sequence>
<evidence type="ECO:0000256" key="3">
    <source>
        <dbReference type="SAM" id="MobiDB-lite"/>
    </source>
</evidence>
<dbReference type="Pfam" id="PF03602">
    <property type="entry name" value="Cons_hypoth95"/>
    <property type="match status" value="1"/>
</dbReference>
<dbReference type="RefSeq" id="WP_408159774.1">
    <property type="nucleotide sequence ID" value="NZ_JAQQFM010000009.1"/>
</dbReference>
<dbReference type="SUPFAM" id="SSF53335">
    <property type="entry name" value="S-adenosyl-L-methionine-dependent methyltransferases"/>
    <property type="match status" value="1"/>
</dbReference>
<keyword evidence="1 4" id="KW-0489">Methyltransferase</keyword>
<accession>A0ABW9AF91</accession>
<proteinExistence type="predicted"/>
<keyword evidence="2 4" id="KW-0808">Transferase</keyword>
<name>A0ABW9AF91_9BURK</name>
<comment type="caution">
    <text evidence="4">The sequence shown here is derived from an EMBL/GenBank/DDBJ whole genome shotgun (WGS) entry which is preliminary data.</text>
</comment>
<dbReference type="CDD" id="cd02440">
    <property type="entry name" value="AdoMet_MTases"/>
    <property type="match status" value="1"/>
</dbReference>
<dbReference type="PANTHER" id="PTHR43542:SF1">
    <property type="entry name" value="METHYLTRANSFERASE"/>
    <property type="match status" value="1"/>
</dbReference>
<protein>
    <submittedName>
        <fullName evidence="4">16S rRNA (Guanine(966)-N(2))-methyltransferase RsmD</fullName>
        <ecNumber evidence="4">2.1.1.171</ecNumber>
    </submittedName>
</protein>
<dbReference type="GO" id="GO:0052913">
    <property type="term" value="F:16S rRNA (guanine(966)-N(2))-methyltransferase activity"/>
    <property type="evidence" value="ECO:0007669"/>
    <property type="project" value="UniProtKB-EC"/>
</dbReference>
<dbReference type="NCBIfam" id="TIGR00095">
    <property type="entry name" value="16S rRNA (guanine(966)-N(2))-methyltransferase RsmD"/>
    <property type="match status" value="1"/>
</dbReference>
<gene>
    <name evidence="4" type="primary">rsmD</name>
    <name evidence="4" type="ORF">PQR62_19930</name>
</gene>
<dbReference type="InterPro" id="IPR004398">
    <property type="entry name" value="RNA_MeTrfase_RsmD"/>
</dbReference>
<reference evidence="4 5" key="1">
    <citation type="journal article" date="2024" name="Chem. Sci.">
        <title>Discovery of megapolipeptins by genome mining of a Burkholderiales bacteria collection.</title>
        <authorList>
            <person name="Paulo B.S."/>
            <person name="Recchia M.J.J."/>
            <person name="Lee S."/>
            <person name="Fergusson C.H."/>
            <person name="Romanowski S.B."/>
            <person name="Hernandez A."/>
            <person name="Krull N."/>
            <person name="Liu D.Y."/>
            <person name="Cavanagh H."/>
            <person name="Bos A."/>
            <person name="Gray C.A."/>
            <person name="Murphy B.T."/>
            <person name="Linington R.G."/>
            <person name="Eustaquio A.S."/>
        </authorList>
    </citation>
    <scope>NUCLEOTIDE SEQUENCE [LARGE SCALE GENOMIC DNA]</scope>
    <source>
        <strain evidence="4 5">RL21-008-BIB-A</strain>
    </source>
</reference>
<organism evidence="4 5">
    <name type="scientific">Herbaspirillum lusitanum</name>
    <dbReference type="NCBI Taxonomy" id="213312"/>
    <lineage>
        <taxon>Bacteria</taxon>
        <taxon>Pseudomonadati</taxon>
        <taxon>Pseudomonadota</taxon>
        <taxon>Betaproteobacteria</taxon>
        <taxon>Burkholderiales</taxon>
        <taxon>Oxalobacteraceae</taxon>
        <taxon>Herbaspirillum</taxon>
    </lineage>
</organism>
<keyword evidence="5" id="KW-1185">Reference proteome</keyword>
<dbReference type="InterPro" id="IPR029063">
    <property type="entry name" value="SAM-dependent_MTases_sf"/>
</dbReference>